<feature type="compositionally biased region" description="Low complexity" evidence="2">
    <location>
        <begin position="45"/>
        <end position="57"/>
    </location>
</feature>
<evidence type="ECO:0000256" key="1">
    <source>
        <dbReference type="SAM" id="Coils"/>
    </source>
</evidence>
<organism evidence="3 4">
    <name type="scientific">Effrenium voratum</name>
    <dbReference type="NCBI Taxonomy" id="2562239"/>
    <lineage>
        <taxon>Eukaryota</taxon>
        <taxon>Sar</taxon>
        <taxon>Alveolata</taxon>
        <taxon>Dinophyceae</taxon>
        <taxon>Suessiales</taxon>
        <taxon>Symbiodiniaceae</taxon>
        <taxon>Effrenium</taxon>
    </lineage>
</organism>
<feature type="coiled-coil region" evidence="1">
    <location>
        <begin position="92"/>
        <end position="120"/>
    </location>
</feature>
<sequence length="250" mass="27790">EARPSFAEIVRVLRAMAEGPQAAAKPDGAQVRAASSSQERRSRDPAASARRAASPCPRVHPCFGASPRPGVLPQWPQQQQQQWQHQQQHQWQQQQQQQLLQQQQQLQQQQEQQQQQQEHQGQKQPELELFALECIRAQGVDCQMLAPERRRIVHGLSREAGNVPRALEKKGPLQVGRAFQTPLFEESWWRRASPGAPPSPGSTSRYGWTPRKGEALATSSSRTAAATARGSTTSSCRGEGSKLPCTTGTW</sequence>
<reference evidence="3" key="1">
    <citation type="submission" date="2023-08" db="EMBL/GenBank/DDBJ databases">
        <authorList>
            <person name="Chen Y."/>
            <person name="Shah S."/>
            <person name="Dougan E. K."/>
            <person name="Thang M."/>
            <person name="Chan C."/>
        </authorList>
    </citation>
    <scope>NUCLEOTIDE SEQUENCE</scope>
</reference>
<feature type="compositionally biased region" description="Low complexity" evidence="2">
    <location>
        <begin position="73"/>
        <end position="83"/>
    </location>
</feature>
<feature type="non-terminal residue" evidence="3">
    <location>
        <position position="1"/>
    </location>
</feature>
<evidence type="ECO:0000313" key="3">
    <source>
        <dbReference type="EMBL" id="CAJ1396988.1"/>
    </source>
</evidence>
<dbReference type="SUPFAM" id="SSF81995">
    <property type="entry name" value="beta-sandwich domain of Sec23/24"/>
    <property type="match status" value="1"/>
</dbReference>
<proteinExistence type="predicted"/>
<feature type="compositionally biased region" description="Low complexity" evidence="2">
    <location>
        <begin position="217"/>
        <end position="235"/>
    </location>
</feature>
<evidence type="ECO:0000256" key="2">
    <source>
        <dbReference type="SAM" id="MobiDB-lite"/>
    </source>
</evidence>
<comment type="caution">
    <text evidence="3">The sequence shown here is derived from an EMBL/GenBank/DDBJ whole genome shotgun (WGS) entry which is preliminary data.</text>
</comment>
<dbReference type="EMBL" id="CAUJNA010003250">
    <property type="protein sequence ID" value="CAJ1396988.1"/>
    <property type="molecule type" value="Genomic_DNA"/>
</dbReference>
<feature type="region of interest" description="Disordered" evidence="2">
    <location>
        <begin position="19"/>
        <end position="83"/>
    </location>
</feature>
<gene>
    <name evidence="3" type="ORF">EVOR1521_LOCUS21100</name>
</gene>
<name>A0AA36J1V5_9DINO</name>
<accession>A0AA36J1V5</accession>
<dbReference type="AlphaFoldDB" id="A0AA36J1V5"/>
<dbReference type="Proteomes" id="UP001178507">
    <property type="component" value="Unassembled WGS sequence"/>
</dbReference>
<feature type="region of interest" description="Disordered" evidence="2">
    <location>
        <begin position="190"/>
        <end position="250"/>
    </location>
</feature>
<keyword evidence="4" id="KW-1185">Reference proteome</keyword>
<keyword evidence="1" id="KW-0175">Coiled coil</keyword>
<evidence type="ECO:0000313" key="4">
    <source>
        <dbReference type="Proteomes" id="UP001178507"/>
    </source>
</evidence>
<protein>
    <submittedName>
        <fullName evidence="3">Uncharacterized protein</fullName>
    </submittedName>
</protein>